<feature type="coiled-coil region" evidence="4">
    <location>
        <begin position="49"/>
        <end position="153"/>
    </location>
</feature>
<dbReference type="Gene3D" id="1.20.1060.20">
    <property type="match status" value="1"/>
</dbReference>
<evidence type="ECO:0000313" key="6">
    <source>
        <dbReference type="EMBL" id="KAJ1966634.1"/>
    </source>
</evidence>
<evidence type="ECO:0000313" key="7">
    <source>
        <dbReference type="Proteomes" id="UP001151582"/>
    </source>
</evidence>
<dbReference type="GO" id="GO:0007076">
    <property type="term" value="P:mitotic chromosome condensation"/>
    <property type="evidence" value="ECO:0007669"/>
    <property type="project" value="TreeGrafter"/>
</dbReference>
<dbReference type="SUPFAM" id="SSF75553">
    <property type="entry name" value="Smc hinge domain"/>
    <property type="match status" value="1"/>
</dbReference>
<dbReference type="AlphaFoldDB" id="A0A9W8AWX3"/>
<dbReference type="SUPFAM" id="SSF57997">
    <property type="entry name" value="Tropomyosin"/>
    <property type="match status" value="1"/>
</dbReference>
<feature type="domain" description="SMC hinge" evidence="5">
    <location>
        <begin position="170"/>
        <end position="249"/>
    </location>
</feature>
<dbReference type="Pfam" id="PF06470">
    <property type="entry name" value="SMC_hinge"/>
    <property type="match status" value="1"/>
</dbReference>
<dbReference type="Proteomes" id="UP001151582">
    <property type="component" value="Unassembled WGS sequence"/>
</dbReference>
<proteinExistence type="predicted"/>
<dbReference type="GO" id="GO:0000796">
    <property type="term" value="C:condensin complex"/>
    <property type="evidence" value="ECO:0007669"/>
    <property type="project" value="TreeGrafter"/>
</dbReference>
<organism evidence="6 7">
    <name type="scientific">Dimargaris verticillata</name>
    <dbReference type="NCBI Taxonomy" id="2761393"/>
    <lineage>
        <taxon>Eukaryota</taxon>
        <taxon>Fungi</taxon>
        <taxon>Fungi incertae sedis</taxon>
        <taxon>Zoopagomycota</taxon>
        <taxon>Kickxellomycotina</taxon>
        <taxon>Dimargaritomycetes</taxon>
        <taxon>Dimargaritales</taxon>
        <taxon>Dimargaritaceae</taxon>
        <taxon>Dimargaris</taxon>
    </lineage>
</organism>
<dbReference type="EMBL" id="JANBQB010002533">
    <property type="protein sequence ID" value="KAJ1966634.1"/>
    <property type="molecule type" value="Genomic_DNA"/>
</dbReference>
<protein>
    <submittedName>
        <fullName evidence="6">Structural maintenance of chromosomes protein 4</fullName>
    </submittedName>
</protein>
<feature type="non-terminal residue" evidence="6">
    <location>
        <position position="1"/>
    </location>
</feature>
<reference evidence="6" key="1">
    <citation type="submission" date="2022-07" db="EMBL/GenBank/DDBJ databases">
        <title>Phylogenomic reconstructions and comparative analyses of Kickxellomycotina fungi.</title>
        <authorList>
            <person name="Reynolds N.K."/>
            <person name="Stajich J.E."/>
            <person name="Barry K."/>
            <person name="Grigoriev I.V."/>
            <person name="Crous P."/>
            <person name="Smith M.E."/>
        </authorList>
    </citation>
    <scope>NUCLEOTIDE SEQUENCE</scope>
    <source>
        <strain evidence="6">RSA 567</strain>
    </source>
</reference>
<evidence type="ECO:0000256" key="4">
    <source>
        <dbReference type="SAM" id="Coils"/>
    </source>
</evidence>
<keyword evidence="3" id="KW-0539">Nucleus</keyword>
<feature type="non-terminal residue" evidence="6">
    <location>
        <position position="251"/>
    </location>
</feature>
<dbReference type="PANTHER" id="PTHR18937:SF172">
    <property type="entry name" value="STRUCTURAL MAINTENANCE OF CHROMOSOMES PROTEIN"/>
    <property type="match status" value="1"/>
</dbReference>
<dbReference type="OrthoDB" id="5575062at2759"/>
<evidence type="ECO:0000256" key="2">
    <source>
        <dbReference type="ARBA" id="ARBA00022840"/>
    </source>
</evidence>
<comment type="caution">
    <text evidence="6">The sequence shown here is derived from an EMBL/GenBank/DDBJ whole genome shotgun (WGS) entry which is preliminary data.</text>
</comment>
<dbReference type="GO" id="GO:0005524">
    <property type="term" value="F:ATP binding"/>
    <property type="evidence" value="ECO:0007669"/>
    <property type="project" value="UniProtKB-KW"/>
</dbReference>
<evidence type="ECO:0000259" key="5">
    <source>
        <dbReference type="SMART" id="SM00968"/>
    </source>
</evidence>
<keyword evidence="2" id="KW-0067">ATP-binding</keyword>
<evidence type="ECO:0000256" key="1">
    <source>
        <dbReference type="ARBA" id="ARBA00022741"/>
    </source>
</evidence>
<gene>
    <name evidence="6" type="primary">SMC4_3</name>
    <name evidence="6" type="ORF">H4R34_006487</name>
</gene>
<dbReference type="InterPro" id="IPR010935">
    <property type="entry name" value="SMC_hinge"/>
</dbReference>
<keyword evidence="7" id="KW-1185">Reference proteome</keyword>
<keyword evidence="1" id="KW-0547">Nucleotide-binding</keyword>
<dbReference type="SMART" id="SM00968">
    <property type="entry name" value="SMC_hinge"/>
    <property type="match status" value="1"/>
</dbReference>
<name>A0A9W8AWX3_9FUNG</name>
<evidence type="ECO:0000256" key="3">
    <source>
        <dbReference type="ARBA" id="ARBA00023242"/>
    </source>
</evidence>
<sequence>QEYQEMELQLGQEEQALNEITEGLKGKTEVFSQQIEERQRELAPWVERINSQQSLLDIAQSDYKLLEEKTQAVSRQRNEMQTEIEELENLKTLKQQQVASAQAKVKDAKKKLRELTQTLDATASQEQDFRRDIQRARQKLQDARSSYESLQSRGKVLQGLLRMKETGRIEGIHNRLGSLGVIDDQYDVAISNACPSLDSIVVDNVPSAQKCIEHLRKNNLGRGVFLVLNQLRAKPTPTPATPEGVPRLFDL</sequence>
<dbReference type="InterPro" id="IPR036277">
    <property type="entry name" value="SMC_hinge_sf"/>
</dbReference>
<keyword evidence="4" id="KW-0175">Coiled coil</keyword>
<accession>A0A9W8AWX3</accession>
<dbReference type="PANTHER" id="PTHR18937">
    <property type="entry name" value="STRUCTURAL MAINTENANCE OF CHROMOSOMES SMC FAMILY MEMBER"/>
    <property type="match status" value="1"/>
</dbReference>